<dbReference type="EMBL" id="UGLC01000002">
    <property type="protein sequence ID" value="STT53223.1"/>
    <property type="molecule type" value="Genomic_DNA"/>
</dbReference>
<dbReference type="Proteomes" id="UP000254799">
    <property type="component" value="Unassembled WGS sequence"/>
</dbReference>
<evidence type="ECO:0000313" key="1">
    <source>
        <dbReference type="EMBL" id="STT53223.1"/>
    </source>
</evidence>
<organism evidence="1 2">
    <name type="scientific">Klebsiella pneumoniae</name>
    <dbReference type="NCBI Taxonomy" id="573"/>
    <lineage>
        <taxon>Bacteria</taxon>
        <taxon>Pseudomonadati</taxon>
        <taxon>Pseudomonadota</taxon>
        <taxon>Gammaproteobacteria</taxon>
        <taxon>Enterobacterales</taxon>
        <taxon>Enterobacteriaceae</taxon>
        <taxon>Klebsiella/Raoultella group</taxon>
        <taxon>Klebsiella</taxon>
        <taxon>Klebsiella pneumoniae complex</taxon>
    </lineage>
</organism>
<dbReference type="Gene3D" id="1.20.1090.10">
    <property type="entry name" value="Dehydroquinate synthase-like - alpha domain"/>
    <property type="match status" value="1"/>
</dbReference>
<proteinExistence type="predicted"/>
<dbReference type="AlphaFoldDB" id="A0A377WF14"/>
<name>A0A377WF14_KLEPN</name>
<protein>
    <submittedName>
        <fullName evidence="1">Oxidoreductase</fullName>
    </submittedName>
</protein>
<accession>A0A377WF14</accession>
<evidence type="ECO:0000313" key="2">
    <source>
        <dbReference type="Proteomes" id="UP000254799"/>
    </source>
</evidence>
<gene>
    <name evidence="1" type="ORF">NCTC8849_01776</name>
</gene>
<reference evidence="1 2" key="1">
    <citation type="submission" date="2018-06" db="EMBL/GenBank/DDBJ databases">
        <authorList>
            <consortium name="Pathogen Informatics"/>
            <person name="Doyle S."/>
        </authorList>
    </citation>
    <scope>NUCLEOTIDE SEQUENCE [LARGE SCALE GENOMIC DNA]</scope>
    <source>
        <strain evidence="1 2">NCTC8849</strain>
    </source>
</reference>
<sequence length="70" mass="7561">MAYGILVQSALLGQDDVLAQLVQAYQCFNLPTTLAALEVDINNRAELDRGHCPYPAPGRVDSLFTGDVNP</sequence>